<evidence type="ECO:0000256" key="8">
    <source>
        <dbReference type="ARBA" id="ARBA00023125"/>
    </source>
</evidence>
<dbReference type="RefSeq" id="WP_197083763.1">
    <property type="nucleotide sequence ID" value="NZ_LFBU01000001.1"/>
</dbReference>
<reference evidence="13 14" key="1">
    <citation type="submission" date="2015-06" db="EMBL/GenBank/DDBJ databases">
        <title>Marinobacter subterrani, a genetically tractable neutrophilic iron-oxidizing strain isolated from the Soudan Iron Mine.</title>
        <authorList>
            <person name="Bonis B.M."/>
            <person name="Gralnick J.A."/>
        </authorList>
    </citation>
    <scope>NUCLEOTIDE SEQUENCE [LARGE SCALE GENOMIC DNA]</scope>
    <source>
        <strain evidence="13 14">JG233</strain>
    </source>
</reference>
<dbReference type="EMBL" id="LFBU01000001">
    <property type="protein sequence ID" value="KMQ74028.1"/>
    <property type="molecule type" value="Genomic_DNA"/>
</dbReference>
<dbReference type="InterPro" id="IPR010992">
    <property type="entry name" value="IHF-like_DNA-bd_dom_sf"/>
</dbReference>
<keyword evidence="14" id="KW-1185">Reference proteome</keyword>
<protein>
    <recommendedName>
        <fullName evidence="5">Viral histone-like protein</fullName>
    </recommendedName>
    <alternativeName>
        <fullName evidence="10">DNA-binding protein pA104R</fullName>
    </alternativeName>
    <alternativeName>
        <fullName evidence="9">pA104R</fullName>
    </alternativeName>
</protein>
<dbReference type="AlphaFoldDB" id="A0A0J7J650"/>
<dbReference type="GO" id="GO:0003677">
    <property type="term" value="F:DNA binding"/>
    <property type="evidence" value="ECO:0007669"/>
    <property type="project" value="UniProtKB-KW"/>
</dbReference>
<comment type="subcellular location">
    <subcellularLocation>
        <location evidence="1">Virion</location>
    </subcellularLocation>
</comment>
<evidence type="ECO:0000256" key="12">
    <source>
        <dbReference type="RuleBase" id="RU003939"/>
    </source>
</evidence>
<dbReference type="PANTHER" id="PTHR33175:SF13">
    <property type="entry name" value="HISTONE-LIKE PROTEIN"/>
    <property type="match status" value="1"/>
</dbReference>
<dbReference type="Gene3D" id="4.10.520.10">
    <property type="entry name" value="IHF-like DNA-binding proteins"/>
    <property type="match status" value="1"/>
</dbReference>
<dbReference type="STRING" id="1658765.Msub_10199"/>
<dbReference type="Pfam" id="PF00216">
    <property type="entry name" value="Bac_DNA_binding"/>
    <property type="match status" value="1"/>
</dbReference>
<organism evidence="13 14">
    <name type="scientific">Marinobacter subterrani</name>
    <dbReference type="NCBI Taxonomy" id="1658765"/>
    <lineage>
        <taxon>Bacteria</taxon>
        <taxon>Pseudomonadati</taxon>
        <taxon>Pseudomonadota</taxon>
        <taxon>Gammaproteobacteria</taxon>
        <taxon>Pseudomonadales</taxon>
        <taxon>Marinobacteraceae</taxon>
        <taxon>Marinobacter</taxon>
    </lineage>
</organism>
<evidence type="ECO:0000256" key="2">
    <source>
        <dbReference type="ARBA" id="ARBA00010529"/>
    </source>
</evidence>
<dbReference type="PRINTS" id="PR01727">
    <property type="entry name" value="DNABINDINGHU"/>
</dbReference>
<dbReference type="SUPFAM" id="SSF47729">
    <property type="entry name" value="IHF-like DNA-binding proteins"/>
    <property type="match status" value="1"/>
</dbReference>
<evidence type="ECO:0000256" key="5">
    <source>
        <dbReference type="ARBA" id="ARBA00016145"/>
    </source>
</evidence>
<evidence type="ECO:0000256" key="3">
    <source>
        <dbReference type="ARBA" id="ARBA00011738"/>
    </source>
</evidence>
<keyword evidence="6" id="KW-0235">DNA replication</keyword>
<evidence type="ECO:0000256" key="1">
    <source>
        <dbReference type="ARBA" id="ARBA00004328"/>
    </source>
</evidence>
<keyword evidence="7" id="KW-0426">Late protein</keyword>
<evidence type="ECO:0000256" key="11">
    <source>
        <dbReference type="ARBA" id="ARBA00046140"/>
    </source>
</evidence>
<name>A0A0J7J650_9GAMM</name>
<dbReference type="GO" id="GO:0030527">
    <property type="term" value="F:structural constituent of chromatin"/>
    <property type="evidence" value="ECO:0007669"/>
    <property type="project" value="InterPro"/>
</dbReference>
<comment type="similarity">
    <text evidence="2 12">Belongs to the bacterial histone-like protein family.</text>
</comment>
<evidence type="ECO:0000256" key="4">
    <source>
        <dbReference type="ARBA" id="ARBA00011870"/>
    </source>
</evidence>
<evidence type="ECO:0000256" key="9">
    <source>
        <dbReference type="ARBA" id="ARBA00033120"/>
    </source>
</evidence>
<dbReference type="Proteomes" id="UP000036102">
    <property type="component" value="Unassembled WGS sequence"/>
</dbReference>
<evidence type="ECO:0000256" key="7">
    <source>
        <dbReference type="ARBA" id="ARBA00022921"/>
    </source>
</evidence>
<keyword evidence="8 13" id="KW-0238">DNA-binding</keyword>
<comment type="caution">
    <text evidence="13">The sequence shown here is derived from an EMBL/GenBank/DDBJ whole genome shotgun (WGS) entry which is preliminary data.</text>
</comment>
<dbReference type="PATRIC" id="fig|1658765.3.peg.192"/>
<comment type="subunit">
    <text evidence="3">Homodimer.</text>
</comment>
<evidence type="ECO:0000256" key="6">
    <source>
        <dbReference type="ARBA" id="ARBA00022705"/>
    </source>
</evidence>
<dbReference type="PANTHER" id="PTHR33175">
    <property type="entry name" value="DNA-BINDING PROTEIN HU"/>
    <property type="match status" value="1"/>
</dbReference>
<dbReference type="SMART" id="SM00411">
    <property type="entry name" value="BHL"/>
    <property type="match status" value="1"/>
</dbReference>
<gene>
    <name evidence="13" type="ORF">Msub_10199</name>
</gene>
<comment type="function">
    <text evidence="11">DNA-binding protein that plays a critical role in nucleoid compaction, genome replication and DNA replication and transcription. Binds to both ssDNA and dsDNA with a binding site covering about 15 nucleotides. Displays DNA-supercoiling activity only when associated with the viral DNA topoisomerase 2.</text>
</comment>
<evidence type="ECO:0000313" key="13">
    <source>
        <dbReference type="EMBL" id="KMQ74028.1"/>
    </source>
</evidence>
<dbReference type="GO" id="GO:0006260">
    <property type="term" value="P:DNA replication"/>
    <property type="evidence" value="ECO:0007669"/>
    <property type="project" value="UniProtKB-KW"/>
</dbReference>
<sequence length="106" mass="11282">MTKEEQTMTKSQLIEALIAGHHGKREMCEISKADMEAVVDSLGEIIQDRLAAGSEVPLPGVGKLVAVERSARSGRNPQTGEAIQVPASVTARLKPAKALREALNHG</sequence>
<dbReference type="InterPro" id="IPR000119">
    <property type="entry name" value="Hist_DNA-bd"/>
</dbReference>
<proteinExistence type="inferred from homology"/>
<dbReference type="CDD" id="cd13831">
    <property type="entry name" value="HU"/>
    <property type="match status" value="1"/>
</dbReference>
<evidence type="ECO:0000256" key="10">
    <source>
        <dbReference type="ARBA" id="ARBA00033227"/>
    </source>
</evidence>
<dbReference type="GO" id="GO:0005829">
    <property type="term" value="C:cytosol"/>
    <property type="evidence" value="ECO:0007669"/>
    <property type="project" value="TreeGrafter"/>
</dbReference>
<comment type="subunit">
    <text evidence="4">Heterodimer of an alpha and a beta chain.</text>
</comment>
<accession>A0A0J7J650</accession>
<evidence type="ECO:0000313" key="14">
    <source>
        <dbReference type="Proteomes" id="UP000036102"/>
    </source>
</evidence>